<organism evidence="2 3">
    <name type="scientific">Rubrobacter taiwanensis</name>
    <dbReference type="NCBI Taxonomy" id="185139"/>
    <lineage>
        <taxon>Bacteria</taxon>
        <taxon>Bacillati</taxon>
        <taxon>Actinomycetota</taxon>
        <taxon>Rubrobacteria</taxon>
        <taxon>Rubrobacterales</taxon>
        <taxon>Rubrobacteraceae</taxon>
        <taxon>Rubrobacter</taxon>
    </lineage>
</organism>
<name>A0A4R1BI34_9ACTN</name>
<dbReference type="Proteomes" id="UP000295244">
    <property type="component" value="Unassembled WGS sequence"/>
</dbReference>
<feature type="transmembrane region" description="Helical" evidence="1">
    <location>
        <begin position="50"/>
        <end position="72"/>
    </location>
</feature>
<proteinExistence type="predicted"/>
<feature type="transmembrane region" description="Helical" evidence="1">
    <location>
        <begin position="84"/>
        <end position="117"/>
    </location>
</feature>
<sequence>MLEELRGNIRWKAVVSGWIVAILTGIVVNAAFWIAHRWLFVGTPPEYDTTALITISLISGFLAHFVGGYVAGRKSGVAGGLNGAMVALLGTAALVFSVVLIPAIIIATAGAILVGGIEVPAVTDEFARGLLLTLLALFLLNLAGGFSGGRLGEWEFHPTRKRGR</sequence>
<keyword evidence="1" id="KW-0472">Membrane</keyword>
<keyword evidence="3" id="KW-1185">Reference proteome</keyword>
<evidence type="ECO:0000313" key="2">
    <source>
        <dbReference type="EMBL" id="TCJ16857.1"/>
    </source>
</evidence>
<dbReference type="AlphaFoldDB" id="A0A4R1BI34"/>
<dbReference type="EMBL" id="SKBU01000015">
    <property type="protein sequence ID" value="TCJ16857.1"/>
    <property type="molecule type" value="Genomic_DNA"/>
</dbReference>
<feature type="transmembrane region" description="Helical" evidence="1">
    <location>
        <begin position="129"/>
        <end position="152"/>
    </location>
</feature>
<protein>
    <submittedName>
        <fullName evidence="2">Uncharacterized protein</fullName>
    </submittedName>
</protein>
<reference evidence="2 3" key="1">
    <citation type="submission" date="2019-03" db="EMBL/GenBank/DDBJ databases">
        <title>Whole genome sequence of a novel Rubrobacter taiwanensis strain, isolated from Yellowstone National Park.</title>
        <authorList>
            <person name="Freed S."/>
            <person name="Ramaley R.F."/>
            <person name="Kyndt J.A."/>
        </authorList>
    </citation>
    <scope>NUCLEOTIDE SEQUENCE [LARGE SCALE GENOMIC DNA]</scope>
    <source>
        <strain evidence="2 3">Yellowstone</strain>
    </source>
</reference>
<keyword evidence="1" id="KW-0812">Transmembrane</keyword>
<accession>A0A4R1BI34</accession>
<dbReference type="OrthoDB" id="5245122at2"/>
<gene>
    <name evidence="2" type="ORF">E0L93_09080</name>
</gene>
<evidence type="ECO:0000313" key="3">
    <source>
        <dbReference type="Proteomes" id="UP000295244"/>
    </source>
</evidence>
<comment type="caution">
    <text evidence="2">The sequence shown here is derived from an EMBL/GenBank/DDBJ whole genome shotgun (WGS) entry which is preliminary data.</text>
</comment>
<keyword evidence="1" id="KW-1133">Transmembrane helix</keyword>
<dbReference type="RefSeq" id="WP_132691109.1">
    <property type="nucleotide sequence ID" value="NZ_SKBU01000015.1"/>
</dbReference>
<evidence type="ECO:0000256" key="1">
    <source>
        <dbReference type="SAM" id="Phobius"/>
    </source>
</evidence>
<feature type="transmembrane region" description="Helical" evidence="1">
    <location>
        <begin position="12"/>
        <end position="35"/>
    </location>
</feature>